<feature type="compositionally biased region" description="Basic and acidic residues" evidence="3">
    <location>
        <begin position="17"/>
        <end position="41"/>
    </location>
</feature>
<accession>A0A8J1L6W3</accession>
<dbReference type="RefSeq" id="XP_041425296.1">
    <property type="nucleotide sequence ID" value="XM_041569362.1"/>
</dbReference>
<evidence type="ECO:0000256" key="1">
    <source>
        <dbReference type="ARBA" id="ARBA00010932"/>
    </source>
</evidence>
<keyword evidence="4" id="KW-1185">Reference proteome</keyword>
<evidence type="ECO:0000313" key="5">
    <source>
        <dbReference type="RefSeq" id="XP_041425296.1"/>
    </source>
</evidence>
<dbReference type="Proteomes" id="UP000186698">
    <property type="component" value="Chromosome 7L"/>
</dbReference>
<dbReference type="GO" id="GO:0019901">
    <property type="term" value="F:protein kinase binding"/>
    <property type="evidence" value="ECO:0000318"/>
    <property type="project" value="GO_Central"/>
</dbReference>
<dbReference type="PANTHER" id="PTHR31545">
    <property type="entry name" value="SEEDY PROTEIN A/C FAMILY MEMBER"/>
    <property type="match status" value="1"/>
</dbReference>
<evidence type="ECO:0000313" key="4">
    <source>
        <dbReference type="Proteomes" id="UP000186698"/>
    </source>
</evidence>
<dbReference type="InterPro" id="IPR052316">
    <property type="entry name" value="Speedy-Ringo_regulator"/>
</dbReference>
<dbReference type="KEGG" id="xla:108705682"/>
<dbReference type="GeneID" id="108705682"/>
<keyword evidence="2" id="KW-0131">Cell cycle</keyword>
<sequence length="240" mass="28613">MSGRYRKRTYSEAMSPDNERPWKRMRSEEKSRSPAHSDRPEPAAGMDFYQLLEKEAVKRSLDVDSCMKTSDKYLLAMAKIYMQRAGLHKEEYTEMNFITALLLANDMEEDLQFPQLIYKLVNGKDWQKKWKELRARRLELWARMNFQGWVNRTSCEEAMVDNPTHWAWKRERHEGHGLSIKSHARKREFYYFKGFPKHFPQECSVCRVKATEEAQPAKVPFKIRMKNTWKKKDPPANDIV</sequence>
<comment type="similarity">
    <text evidence="1">Belongs to the Speedy/Ringo family.</text>
</comment>
<organism evidence="4 5">
    <name type="scientific">Xenopus laevis</name>
    <name type="common">African clawed frog</name>
    <dbReference type="NCBI Taxonomy" id="8355"/>
    <lineage>
        <taxon>Eukaryota</taxon>
        <taxon>Metazoa</taxon>
        <taxon>Chordata</taxon>
        <taxon>Craniata</taxon>
        <taxon>Vertebrata</taxon>
        <taxon>Euteleostomi</taxon>
        <taxon>Amphibia</taxon>
        <taxon>Batrachia</taxon>
        <taxon>Anura</taxon>
        <taxon>Pipoidea</taxon>
        <taxon>Pipidae</taxon>
        <taxon>Xenopodinae</taxon>
        <taxon>Xenopus</taxon>
        <taxon>Xenopus</taxon>
    </lineage>
</organism>
<feature type="region of interest" description="Disordered" evidence="3">
    <location>
        <begin position="1"/>
        <end position="43"/>
    </location>
</feature>
<gene>
    <name evidence="5" type="primary">LOC108705682</name>
</gene>
<dbReference type="PANTHER" id="PTHR31545:SF2">
    <property type="entry name" value="SPEEDY PROTEIN C"/>
    <property type="match status" value="1"/>
</dbReference>
<name>A0A8J1L6W3_XENLA</name>
<reference evidence="5" key="1">
    <citation type="submission" date="2025-08" db="UniProtKB">
        <authorList>
            <consortium name="RefSeq"/>
        </authorList>
    </citation>
    <scope>IDENTIFICATION</scope>
    <source>
        <strain evidence="5">J_2021</strain>
        <tissue evidence="5">Erythrocytes</tissue>
    </source>
</reference>
<dbReference type="AlphaFoldDB" id="A0A8J1L6W3"/>
<proteinExistence type="inferred from homology"/>
<dbReference type="Pfam" id="PF11357">
    <property type="entry name" value="Spy1"/>
    <property type="match status" value="1"/>
</dbReference>
<evidence type="ECO:0000256" key="2">
    <source>
        <dbReference type="ARBA" id="ARBA00023306"/>
    </source>
</evidence>
<dbReference type="OrthoDB" id="9442170at2759"/>
<dbReference type="InterPro" id="IPR020984">
    <property type="entry name" value="Speedy"/>
</dbReference>
<evidence type="ECO:0000256" key="3">
    <source>
        <dbReference type="SAM" id="MobiDB-lite"/>
    </source>
</evidence>
<protein>
    <submittedName>
        <fullName evidence="5">Speedy protein 1-B-like</fullName>
    </submittedName>
</protein>